<evidence type="ECO:0000313" key="2">
    <source>
        <dbReference type="Proteomes" id="UP001158986"/>
    </source>
</evidence>
<proteinExistence type="predicted"/>
<evidence type="ECO:0008006" key="3">
    <source>
        <dbReference type="Google" id="ProtNLM"/>
    </source>
</evidence>
<gene>
    <name evidence="1" type="ORF">PBS001_LOCUS5218</name>
</gene>
<reference evidence="1 2" key="1">
    <citation type="submission" date="2021-11" db="EMBL/GenBank/DDBJ databases">
        <authorList>
            <person name="Islam A."/>
            <person name="Islam S."/>
            <person name="Flora M.S."/>
            <person name="Rahman M."/>
            <person name="Ziaur R.M."/>
            <person name="Epstein J.H."/>
            <person name="Hassan M."/>
            <person name="Klassen M."/>
            <person name="Woodard K."/>
            <person name="Webb A."/>
            <person name="Webby R.J."/>
            <person name="El Zowalaty M.E."/>
        </authorList>
    </citation>
    <scope>NUCLEOTIDE SEQUENCE [LARGE SCALE GENOMIC DNA]</scope>
    <source>
        <strain evidence="1">Pbs1</strain>
    </source>
</reference>
<accession>A0ABN8CZS6</accession>
<organism evidence="1 2">
    <name type="scientific">Peronospora belbahrii</name>
    <dbReference type="NCBI Taxonomy" id="622444"/>
    <lineage>
        <taxon>Eukaryota</taxon>
        <taxon>Sar</taxon>
        <taxon>Stramenopiles</taxon>
        <taxon>Oomycota</taxon>
        <taxon>Peronosporomycetes</taxon>
        <taxon>Peronosporales</taxon>
        <taxon>Peronosporaceae</taxon>
        <taxon>Peronospora</taxon>
    </lineage>
</organism>
<sequence length="195" mass="21966">MKFPHTRLLVGVKFVPQSVLSSCRADSTNPPARLANRWMIVRPRTLQGMEFVQRLIQPVVSVVRGHPWGPRPYKHQLRDTCSAIAASRASPSGLFGPPLCAPADVTAYKSIALDSLVCPQGPEKDSLRSWWFQQRLLDPASRDALSSRRLRAHARCRYQGYRWKESLAHVLSHCPGKMDAIRDRLDDALKTIEST</sequence>
<dbReference type="EMBL" id="CAKLCB010000265">
    <property type="protein sequence ID" value="CAH0518657.1"/>
    <property type="molecule type" value="Genomic_DNA"/>
</dbReference>
<name>A0ABN8CZS6_9STRA</name>
<dbReference type="Proteomes" id="UP001158986">
    <property type="component" value="Unassembled WGS sequence"/>
</dbReference>
<evidence type="ECO:0000313" key="1">
    <source>
        <dbReference type="EMBL" id="CAH0518657.1"/>
    </source>
</evidence>
<comment type="caution">
    <text evidence="1">The sequence shown here is derived from an EMBL/GenBank/DDBJ whole genome shotgun (WGS) entry which is preliminary data.</text>
</comment>
<keyword evidence="2" id="KW-1185">Reference proteome</keyword>
<protein>
    <recommendedName>
        <fullName evidence="3">Reverse transcriptase zinc-binding domain-containing protein</fullName>
    </recommendedName>
</protein>